<evidence type="ECO:0000256" key="4">
    <source>
        <dbReference type="ARBA" id="ARBA00023155"/>
    </source>
</evidence>
<feature type="compositionally biased region" description="Basic and acidic residues" evidence="10">
    <location>
        <begin position="325"/>
        <end position="334"/>
    </location>
</feature>
<evidence type="ECO:0000256" key="5">
    <source>
        <dbReference type="ARBA" id="ARBA00023163"/>
    </source>
</evidence>
<dbReference type="AlphaFoldDB" id="A0A1I7SU92"/>
<evidence type="ECO:0000256" key="2">
    <source>
        <dbReference type="ARBA" id="ARBA00023015"/>
    </source>
</evidence>
<dbReference type="EMBL" id="CAJFCV020000003">
    <property type="protein sequence ID" value="CAG9107421.1"/>
    <property type="molecule type" value="Genomic_DNA"/>
</dbReference>
<dbReference type="Proteomes" id="UP000582659">
    <property type="component" value="Unassembled WGS sequence"/>
</dbReference>
<feature type="DNA-binding region" description="Homeobox" evidence="8">
    <location>
        <begin position="158"/>
        <end position="217"/>
    </location>
</feature>
<feature type="domain" description="Homeobox" evidence="11">
    <location>
        <begin position="156"/>
        <end position="216"/>
    </location>
</feature>
<dbReference type="PRINTS" id="PR00024">
    <property type="entry name" value="HOMEOBOX"/>
</dbReference>
<dbReference type="PANTHER" id="PTHR46110:SF3">
    <property type="entry name" value="HOMEOBOX PROTEIN HMX"/>
    <property type="match status" value="1"/>
</dbReference>
<reference evidence="15" key="1">
    <citation type="submission" date="2016-11" db="UniProtKB">
        <authorList>
            <consortium name="WormBaseParasite"/>
        </authorList>
    </citation>
    <scope>IDENTIFICATION</scope>
</reference>
<dbReference type="Proteomes" id="UP000659654">
    <property type="component" value="Unassembled WGS sequence"/>
</dbReference>
<feature type="compositionally biased region" description="Basic residues" evidence="10">
    <location>
        <begin position="151"/>
        <end position="162"/>
    </location>
</feature>
<feature type="region of interest" description="Disordered" evidence="10">
    <location>
        <begin position="1"/>
        <end position="22"/>
    </location>
</feature>
<dbReference type="PROSITE" id="PS00027">
    <property type="entry name" value="HOMEOBOX_1"/>
    <property type="match status" value="1"/>
</dbReference>
<reference evidence="12" key="2">
    <citation type="submission" date="2020-09" db="EMBL/GenBank/DDBJ databases">
        <authorList>
            <person name="Kikuchi T."/>
        </authorList>
    </citation>
    <scope>NUCLEOTIDE SEQUENCE</scope>
    <source>
        <strain evidence="12">Ka4C1</strain>
    </source>
</reference>
<evidence type="ECO:0000256" key="6">
    <source>
        <dbReference type="ARBA" id="ARBA00023242"/>
    </source>
</evidence>
<name>A0A1I7SU92_BURXY</name>
<keyword evidence="5" id="KW-0804">Transcription</keyword>
<evidence type="ECO:0000256" key="7">
    <source>
        <dbReference type="ARBA" id="ARBA00038165"/>
    </source>
</evidence>
<evidence type="ECO:0000313" key="15">
    <source>
        <dbReference type="WBParaSite" id="BXY_1661400.1"/>
    </source>
</evidence>
<protein>
    <submittedName>
        <fullName evidence="12">(pine wood nematode) hypothetical protein</fullName>
    </submittedName>
    <submittedName>
        <fullName evidence="15">Homeobox domain-containing protein</fullName>
    </submittedName>
</protein>
<keyword evidence="3 8" id="KW-0238">DNA-binding</keyword>
<evidence type="ECO:0000256" key="3">
    <source>
        <dbReference type="ARBA" id="ARBA00023125"/>
    </source>
</evidence>
<feature type="region of interest" description="Disordered" evidence="10">
    <location>
        <begin position="111"/>
        <end position="167"/>
    </location>
</feature>
<feature type="region of interest" description="Disordered" evidence="10">
    <location>
        <begin position="309"/>
        <end position="334"/>
    </location>
</feature>
<accession>A0A1I7SU92</accession>
<feature type="compositionally biased region" description="Low complexity" evidence="10">
    <location>
        <begin position="8"/>
        <end position="21"/>
    </location>
</feature>
<evidence type="ECO:0000313" key="12">
    <source>
        <dbReference type="EMBL" id="CAD5220923.1"/>
    </source>
</evidence>
<dbReference type="EMBL" id="CAJFDI010000003">
    <property type="protein sequence ID" value="CAD5220923.1"/>
    <property type="molecule type" value="Genomic_DNA"/>
</dbReference>
<dbReference type="PANTHER" id="PTHR46110">
    <property type="entry name" value="HOMEOBOX PROTEIN HMX"/>
    <property type="match status" value="1"/>
</dbReference>
<dbReference type="WBParaSite" id="BXY_1661400.1">
    <property type="protein sequence ID" value="BXY_1661400.1"/>
    <property type="gene ID" value="BXY_1661400"/>
</dbReference>
<dbReference type="InterPro" id="IPR017970">
    <property type="entry name" value="Homeobox_CS"/>
</dbReference>
<dbReference type="Proteomes" id="UP000095284">
    <property type="component" value="Unplaced"/>
</dbReference>
<keyword evidence="4 8" id="KW-0371">Homeobox</keyword>
<evidence type="ECO:0000256" key="10">
    <source>
        <dbReference type="SAM" id="MobiDB-lite"/>
    </source>
</evidence>
<dbReference type="GO" id="GO:0000977">
    <property type="term" value="F:RNA polymerase II transcription regulatory region sequence-specific DNA binding"/>
    <property type="evidence" value="ECO:0007669"/>
    <property type="project" value="TreeGrafter"/>
</dbReference>
<gene>
    <name evidence="12" type="ORF">BXYJ_LOCUS6421</name>
</gene>
<dbReference type="Pfam" id="PF00046">
    <property type="entry name" value="Homeodomain"/>
    <property type="match status" value="1"/>
</dbReference>
<dbReference type="InterPro" id="IPR001356">
    <property type="entry name" value="HD"/>
</dbReference>
<keyword evidence="14" id="KW-1185">Reference proteome</keyword>
<dbReference type="PRINTS" id="PR00031">
    <property type="entry name" value="HTHREPRESSR"/>
</dbReference>
<dbReference type="OrthoDB" id="6159439at2759"/>
<dbReference type="InterPro" id="IPR051300">
    <property type="entry name" value="HMX_Homeobox_TF"/>
</dbReference>
<dbReference type="GO" id="GO:0005634">
    <property type="term" value="C:nucleus"/>
    <property type="evidence" value="ECO:0007669"/>
    <property type="project" value="UniProtKB-SubCell"/>
</dbReference>
<feature type="compositionally biased region" description="Polar residues" evidence="10">
    <location>
        <begin position="111"/>
        <end position="120"/>
    </location>
</feature>
<evidence type="ECO:0000256" key="8">
    <source>
        <dbReference type="PROSITE-ProRule" id="PRU00108"/>
    </source>
</evidence>
<evidence type="ECO:0000313" key="13">
    <source>
        <dbReference type="Proteomes" id="UP000095284"/>
    </source>
</evidence>
<dbReference type="InterPro" id="IPR009057">
    <property type="entry name" value="Homeodomain-like_sf"/>
</dbReference>
<dbReference type="eggNOG" id="KOG0485">
    <property type="taxonomic scope" value="Eukaryota"/>
</dbReference>
<evidence type="ECO:0000313" key="14">
    <source>
        <dbReference type="Proteomes" id="UP000659654"/>
    </source>
</evidence>
<feature type="compositionally biased region" description="Polar residues" evidence="10">
    <location>
        <begin position="309"/>
        <end position="322"/>
    </location>
</feature>
<dbReference type="Gene3D" id="1.10.10.60">
    <property type="entry name" value="Homeodomain-like"/>
    <property type="match status" value="1"/>
</dbReference>
<dbReference type="CDD" id="cd00086">
    <property type="entry name" value="homeodomain"/>
    <property type="match status" value="1"/>
</dbReference>
<dbReference type="SMART" id="SM00389">
    <property type="entry name" value="HOX"/>
    <property type="match status" value="1"/>
</dbReference>
<evidence type="ECO:0000256" key="1">
    <source>
        <dbReference type="ARBA" id="ARBA00004123"/>
    </source>
</evidence>
<evidence type="ECO:0000256" key="9">
    <source>
        <dbReference type="RuleBase" id="RU000682"/>
    </source>
</evidence>
<keyword evidence="2" id="KW-0805">Transcription regulation</keyword>
<dbReference type="PROSITE" id="PS50071">
    <property type="entry name" value="HOMEOBOX_2"/>
    <property type="match status" value="1"/>
</dbReference>
<dbReference type="SMR" id="A0A1I7SU92"/>
<sequence length="334" mass="37114">MSDSLKESPIPSKSPSPMASPRLENNLFSVANLLGDKKHPEDSEKMKNNMIDQLNEYFKKVPAQNLEFNPFLLWGQLGARMFNSGGLAPNLLEESKRLGHLNSLAFAHLNNASGSSSGTSDPGKLSRESSNASPVHSDHSSEQNDDDGRHGHLNGIRKKKTRTVFSRSQVSQLEMTFNQHKYLNTPQRSSLAAQLGLTDVQVKIWFQNRRNKWKRTNNGEDINASAQRPQNGSTIMSPLNSIGSRDEAMRLLLQQQSPFAQNQFLSQQSPLLSALPFFNQLRNLTVDSEEGNLDVARFFALQAQNFMNTASGSQSNGNSSPAGESADRKEKWNE</sequence>
<feature type="compositionally biased region" description="Basic and acidic residues" evidence="10">
    <location>
        <begin position="136"/>
        <end position="150"/>
    </location>
</feature>
<dbReference type="GO" id="GO:0000981">
    <property type="term" value="F:DNA-binding transcription factor activity, RNA polymerase II-specific"/>
    <property type="evidence" value="ECO:0007669"/>
    <property type="project" value="InterPro"/>
</dbReference>
<proteinExistence type="inferred from homology"/>
<organism evidence="13 15">
    <name type="scientific">Bursaphelenchus xylophilus</name>
    <name type="common">Pinewood nematode worm</name>
    <name type="synonym">Aphelenchoides xylophilus</name>
    <dbReference type="NCBI Taxonomy" id="6326"/>
    <lineage>
        <taxon>Eukaryota</taxon>
        <taxon>Metazoa</taxon>
        <taxon>Ecdysozoa</taxon>
        <taxon>Nematoda</taxon>
        <taxon>Chromadorea</taxon>
        <taxon>Rhabditida</taxon>
        <taxon>Tylenchina</taxon>
        <taxon>Tylenchomorpha</taxon>
        <taxon>Aphelenchoidea</taxon>
        <taxon>Aphelenchoididae</taxon>
        <taxon>Bursaphelenchus</taxon>
    </lineage>
</organism>
<dbReference type="SUPFAM" id="SSF46689">
    <property type="entry name" value="Homeodomain-like"/>
    <property type="match status" value="1"/>
</dbReference>
<evidence type="ECO:0000259" key="11">
    <source>
        <dbReference type="PROSITE" id="PS50071"/>
    </source>
</evidence>
<keyword evidence="6 8" id="KW-0539">Nucleus</keyword>
<comment type="subcellular location">
    <subcellularLocation>
        <location evidence="1 8 9">Nucleus</location>
    </subcellularLocation>
</comment>
<comment type="similarity">
    <text evidence="7">Belongs to the HMX homeobox family.</text>
</comment>
<dbReference type="InterPro" id="IPR020479">
    <property type="entry name" value="HD_metazoa"/>
</dbReference>
<dbReference type="InterPro" id="IPR000047">
    <property type="entry name" value="HTH_motif"/>
</dbReference>